<dbReference type="AlphaFoldDB" id="A0A0E9QZR2"/>
<name>A0A0E9QZR2_ANGAN</name>
<accession>A0A0E9QZR2</accession>
<organism evidence="1">
    <name type="scientific">Anguilla anguilla</name>
    <name type="common">European freshwater eel</name>
    <name type="synonym">Muraena anguilla</name>
    <dbReference type="NCBI Taxonomy" id="7936"/>
    <lineage>
        <taxon>Eukaryota</taxon>
        <taxon>Metazoa</taxon>
        <taxon>Chordata</taxon>
        <taxon>Craniata</taxon>
        <taxon>Vertebrata</taxon>
        <taxon>Euteleostomi</taxon>
        <taxon>Actinopterygii</taxon>
        <taxon>Neopterygii</taxon>
        <taxon>Teleostei</taxon>
        <taxon>Anguilliformes</taxon>
        <taxon>Anguillidae</taxon>
        <taxon>Anguilla</taxon>
    </lineage>
</organism>
<sequence>MRDREKREREISLPKLYQFFLTRPCASNALFVSSD</sequence>
<dbReference type="EMBL" id="GBXM01086248">
    <property type="protein sequence ID" value="JAH22329.1"/>
    <property type="molecule type" value="Transcribed_RNA"/>
</dbReference>
<evidence type="ECO:0000313" key="1">
    <source>
        <dbReference type="EMBL" id="JAH22329.1"/>
    </source>
</evidence>
<proteinExistence type="predicted"/>
<protein>
    <submittedName>
        <fullName evidence="1">Uncharacterized protein</fullName>
    </submittedName>
</protein>
<reference evidence="1" key="2">
    <citation type="journal article" date="2015" name="Fish Shellfish Immunol.">
        <title>Early steps in the European eel (Anguilla anguilla)-Vibrio vulnificus interaction in the gills: Role of the RtxA13 toxin.</title>
        <authorList>
            <person name="Callol A."/>
            <person name="Pajuelo D."/>
            <person name="Ebbesson L."/>
            <person name="Teles M."/>
            <person name="MacKenzie S."/>
            <person name="Amaro C."/>
        </authorList>
    </citation>
    <scope>NUCLEOTIDE SEQUENCE</scope>
</reference>
<reference evidence="1" key="1">
    <citation type="submission" date="2014-11" db="EMBL/GenBank/DDBJ databases">
        <authorList>
            <person name="Amaro Gonzalez C."/>
        </authorList>
    </citation>
    <scope>NUCLEOTIDE SEQUENCE</scope>
</reference>